<comment type="caution">
    <text evidence="5">The sequence shown here is derived from an EMBL/GenBank/DDBJ whole genome shotgun (WGS) entry which is preliminary data.</text>
</comment>
<dbReference type="SUPFAM" id="SSF52768">
    <property type="entry name" value="Arginase/deacetylase"/>
    <property type="match status" value="1"/>
</dbReference>
<dbReference type="RefSeq" id="WP_184043069.1">
    <property type="nucleotide sequence ID" value="NZ_JACIGK010000006.1"/>
</dbReference>
<dbReference type="EC" id="3.5.3.1" evidence="5"/>
<proteinExistence type="inferred from homology"/>
<protein>
    <submittedName>
        <fullName evidence="5">Arginase</fullName>
        <ecNumber evidence="5">3.5.3.1</ecNumber>
    </submittedName>
</protein>
<gene>
    <name evidence="5" type="ORF">GGD89_001065</name>
</gene>
<evidence type="ECO:0000313" key="6">
    <source>
        <dbReference type="Proteomes" id="UP000554286"/>
    </source>
</evidence>
<keyword evidence="2 5" id="KW-0378">Hydrolase</keyword>
<dbReference type="CDD" id="cd09999">
    <property type="entry name" value="Arginase-like_1"/>
    <property type="match status" value="1"/>
</dbReference>
<dbReference type="GO" id="GO:0004053">
    <property type="term" value="F:arginase activity"/>
    <property type="evidence" value="ECO:0007669"/>
    <property type="project" value="UniProtKB-EC"/>
</dbReference>
<dbReference type="PROSITE" id="PS51409">
    <property type="entry name" value="ARGINASE_2"/>
    <property type="match status" value="1"/>
</dbReference>
<sequence length="297" mass="30976">MRMQVIEVPYDSGSRDRGMGRGVAPLMERAVLPTVQVRGHDVRRRSLSVNAAMPAEAAAAFALQRDTATAVAEALAGGAFPLIVSGNCNPAAVGAVTGLRREAARDGVAVIWFDAHADCETPETTESALLDGMGMAMLAGECWRGPLAALPGFSPLAGSRMVLVAARQVSEGERALMRRTGIRDVPVASLVEGGAEAAFGPILADWRRDGVRTVYIHVDVDVLDPAQVAPANRFTEPDGLMPAHVREVVAAVARVLPIGAGALAAYDPDYDPDGRIPVAAAEIVESMVEAAAGVAPR</sequence>
<dbReference type="PRINTS" id="PR00116">
    <property type="entry name" value="ARGINASE"/>
</dbReference>
<evidence type="ECO:0000256" key="1">
    <source>
        <dbReference type="ARBA" id="ARBA00022723"/>
    </source>
</evidence>
<dbReference type="InterPro" id="IPR006035">
    <property type="entry name" value="Ureohydrolase"/>
</dbReference>
<dbReference type="GO" id="GO:0005829">
    <property type="term" value="C:cytosol"/>
    <property type="evidence" value="ECO:0007669"/>
    <property type="project" value="TreeGrafter"/>
</dbReference>
<evidence type="ECO:0000256" key="2">
    <source>
        <dbReference type="ARBA" id="ARBA00022801"/>
    </source>
</evidence>
<dbReference type="EMBL" id="JACIGK010000006">
    <property type="protein sequence ID" value="MBB4265446.1"/>
    <property type="molecule type" value="Genomic_DNA"/>
</dbReference>
<dbReference type="AlphaFoldDB" id="A0A7W6W9G0"/>
<dbReference type="GO" id="GO:0030145">
    <property type="term" value="F:manganese ion binding"/>
    <property type="evidence" value="ECO:0007669"/>
    <property type="project" value="TreeGrafter"/>
</dbReference>
<dbReference type="PIRSF" id="PIRSF036979">
    <property type="entry name" value="Arginase"/>
    <property type="match status" value="1"/>
</dbReference>
<dbReference type="PANTHER" id="PTHR43782">
    <property type="entry name" value="ARGINASE"/>
    <property type="match status" value="1"/>
</dbReference>
<dbReference type="InterPro" id="IPR023696">
    <property type="entry name" value="Ureohydrolase_dom_sf"/>
</dbReference>
<evidence type="ECO:0000256" key="4">
    <source>
        <dbReference type="PROSITE-ProRule" id="PRU00742"/>
    </source>
</evidence>
<dbReference type="Proteomes" id="UP000554286">
    <property type="component" value="Unassembled WGS sequence"/>
</dbReference>
<evidence type="ECO:0000256" key="3">
    <source>
        <dbReference type="ARBA" id="ARBA00023211"/>
    </source>
</evidence>
<keyword evidence="1" id="KW-0479">Metal-binding</keyword>
<dbReference type="Pfam" id="PF00491">
    <property type="entry name" value="Arginase"/>
    <property type="match status" value="1"/>
</dbReference>
<name>A0A7W6W9G0_9PROT</name>
<keyword evidence="6" id="KW-1185">Reference proteome</keyword>
<reference evidence="5 6" key="1">
    <citation type="submission" date="2020-08" db="EMBL/GenBank/DDBJ databases">
        <title>Genome sequencing of Purple Non-Sulfur Bacteria from various extreme environments.</title>
        <authorList>
            <person name="Mayer M."/>
        </authorList>
    </citation>
    <scope>NUCLEOTIDE SEQUENCE [LARGE SCALE GENOMIC DNA]</scope>
    <source>
        <strain evidence="5 6">JA131</strain>
    </source>
</reference>
<accession>A0A7W6W9G0</accession>
<evidence type="ECO:0000313" key="5">
    <source>
        <dbReference type="EMBL" id="MBB4265446.1"/>
    </source>
</evidence>
<keyword evidence="3" id="KW-0464">Manganese</keyword>
<organism evidence="5 6">
    <name type="scientific">Roseospira visakhapatnamensis</name>
    <dbReference type="NCBI Taxonomy" id="390880"/>
    <lineage>
        <taxon>Bacteria</taxon>
        <taxon>Pseudomonadati</taxon>
        <taxon>Pseudomonadota</taxon>
        <taxon>Alphaproteobacteria</taxon>
        <taxon>Rhodospirillales</taxon>
        <taxon>Rhodospirillaceae</taxon>
        <taxon>Roseospira</taxon>
    </lineage>
</organism>
<dbReference type="PANTHER" id="PTHR43782:SF3">
    <property type="entry name" value="ARGINASE"/>
    <property type="match status" value="1"/>
</dbReference>
<dbReference type="Gene3D" id="3.40.800.10">
    <property type="entry name" value="Ureohydrolase domain"/>
    <property type="match status" value="1"/>
</dbReference>
<comment type="similarity">
    <text evidence="4">Belongs to the arginase family.</text>
</comment>